<dbReference type="NCBIfam" id="TIGR03696">
    <property type="entry name" value="Rhs_assc_core"/>
    <property type="match status" value="1"/>
</dbReference>
<sequence>MIDQAHGAGQTAASSISYSSIAGISITGQVSSCAANSTCANITLTTGTAAGNYAGTYTATPNTGTAASTSINLTVNAAATPPALSFSCSGGASTTSPTPAVTTCILSNTGQTAASSISYSSIAGVSITGQVSSCAANSTCGNITLTTATTAGNYAGTYTATPNAGTAATRAINMTVASAGAAVLNLSNCTSTNNTTSPTPASSTCTLSNTGPTAVSSISYTAPAGTTASGPTGSCAANSTCGNVTVTTNTAAGNYTGNLTVTPNTGTAAVTGINLTVNTAAGAPTLSLLSCTSNNFTTTPNKASTTCSHKNTGTVAISSISYSTLAGMSTTGPTGACAANTVCGTVVVSTGTTAGNYTGTLSISSVPAASSATNLAIDLTVNGANAETVTYLHTDGLGSPVAKTNASGVRIKQTKYEAYGMTVAGTDKPTIGFTGHYNDSDTELTYMQQRYYDPVAGRFLSTDPVLTDNNNGASFNRYTYALNNPYKYIDPDGRQSCNLDEPYKAPHTEVTKVLKTIVSAIKENVAPVPISGSGANKTQVNVGPIEVSHTVKEDKSSSTFVGVRAPSLAIQNVTEGQAKIGDISGLTVKASTAAGVGKFGVTTSLAVSTGNGTHSGGVQAAFGMARSSNNFVFGIVAPGPAVGWTFKHDAPVQP</sequence>
<keyword evidence="4" id="KW-1185">Reference proteome</keyword>
<reference evidence="3 4" key="1">
    <citation type="submission" date="2021-04" db="EMBL/GenBank/DDBJ databases">
        <title>novel species isolated from subtropical streams in China.</title>
        <authorList>
            <person name="Lu H."/>
        </authorList>
    </citation>
    <scope>NUCLEOTIDE SEQUENCE [LARGE SCALE GENOMIC DNA]</scope>
    <source>
        <strain evidence="3 4">BYS107W</strain>
    </source>
</reference>
<protein>
    <submittedName>
        <fullName evidence="3">RHS repeat-associated core domain-containing protein</fullName>
    </submittedName>
</protein>
<feature type="domain" description="Teneurin-like YD-shell" evidence="2">
    <location>
        <begin position="387"/>
        <end position="485"/>
    </location>
</feature>
<evidence type="ECO:0000256" key="1">
    <source>
        <dbReference type="ARBA" id="ARBA00022737"/>
    </source>
</evidence>
<evidence type="ECO:0000313" key="4">
    <source>
        <dbReference type="Proteomes" id="UP000680158"/>
    </source>
</evidence>
<evidence type="ECO:0000259" key="2">
    <source>
        <dbReference type="Pfam" id="PF25023"/>
    </source>
</evidence>
<dbReference type="AlphaFoldDB" id="A0A941DBJ2"/>
<organism evidence="3 4">
    <name type="scientific">Undibacterium baiyunense</name>
    <dbReference type="NCBI Taxonomy" id="2828731"/>
    <lineage>
        <taxon>Bacteria</taxon>
        <taxon>Pseudomonadati</taxon>
        <taxon>Pseudomonadota</taxon>
        <taxon>Betaproteobacteria</taxon>
        <taxon>Burkholderiales</taxon>
        <taxon>Oxalobacteraceae</taxon>
        <taxon>Undibacterium</taxon>
    </lineage>
</organism>
<dbReference type="Proteomes" id="UP000680158">
    <property type="component" value="Unassembled WGS sequence"/>
</dbReference>
<name>A0A941DBJ2_9BURK</name>
<dbReference type="InterPro" id="IPR022385">
    <property type="entry name" value="Rhs_assc_core"/>
</dbReference>
<dbReference type="EMBL" id="JAGSPM010000001">
    <property type="protein sequence ID" value="MBR7745036.1"/>
    <property type="molecule type" value="Genomic_DNA"/>
</dbReference>
<accession>A0A941DBJ2</accession>
<keyword evidence="1" id="KW-0677">Repeat</keyword>
<dbReference type="Pfam" id="PF25023">
    <property type="entry name" value="TEN_YD-shell"/>
    <property type="match status" value="1"/>
</dbReference>
<comment type="caution">
    <text evidence="3">The sequence shown here is derived from an EMBL/GenBank/DDBJ whole genome shotgun (WGS) entry which is preliminary data.</text>
</comment>
<dbReference type="RefSeq" id="WP_212682521.1">
    <property type="nucleotide sequence ID" value="NZ_JAGSPM010000001.1"/>
</dbReference>
<dbReference type="InterPro" id="IPR050708">
    <property type="entry name" value="T6SS_VgrG/RHS"/>
</dbReference>
<dbReference type="InterPro" id="IPR056823">
    <property type="entry name" value="TEN-like_YD-shell"/>
</dbReference>
<gene>
    <name evidence="3" type="ORF">KDM92_00470</name>
</gene>
<dbReference type="Gene3D" id="2.180.10.10">
    <property type="entry name" value="RHS repeat-associated core"/>
    <property type="match status" value="1"/>
</dbReference>
<evidence type="ECO:0000313" key="3">
    <source>
        <dbReference type="EMBL" id="MBR7745036.1"/>
    </source>
</evidence>
<dbReference type="PANTHER" id="PTHR32305">
    <property type="match status" value="1"/>
</dbReference>
<dbReference type="PANTHER" id="PTHR32305:SF17">
    <property type="entry name" value="TRNA NUCLEASE WAPA"/>
    <property type="match status" value="1"/>
</dbReference>
<proteinExistence type="predicted"/>